<feature type="region of interest" description="Disordered" evidence="1">
    <location>
        <begin position="298"/>
        <end position="322"/>
    </location>
</feature>
<reference evidence="2" key="1">
    <citation type="submission" date="2022-10" db="EMBL/GenBank/DDBJ databases">
        <title>The complete genomes of actinobacterial strains from the NBC collection.</title>
        <authorList>
            <person name="Joergensen T.S."/>
            <person name="Alvarez Arevalo M."/>
            <person name="Sterndorff E.B."/>
            <person name="Faurdal D."/>
            <person name="Vuksanovic O."/>
            <person name="Mourched A.-S."/>
            <person name="Charusanti P."/>
            <person name="Shaw S."/>
            <person name="Blin K."/>
            <person name="Weber T."/>
        </authorList>
    </citation>
    <scope>NUCLEOTIDE SEQUENCE</scope>
    <source>
        <strain evidence="2">NBC_00119</strain>
    </source>
</reference>
<accession>A0AAU1U570</accession>
<feature type="compositionally biased region" description="Basic and acidic residues" evidence="1">
    <location>
        <begin position="560"/>
        <end position="572"/>
    </location>
</feature>
<dbReference type="Gene3D" id="1.20.1260.20">
    <property type="entry name" value="PPE superfamily"/>
    <property type="match status" value="1"/>
</dbReference>
<dbReference type="AlphaFoldDB" id="A0AAU1U570"/>
<feature type="compositionally biased region" description="Polar residues" evidence="1">
    <location>
        <begin position="502"/>
        <end position="518"/>
    </location>
</feature>
<proteinExistence type="predicted"/>
<dbReference type="InterPro" id="IPR038332">
    <property type="entry name" value="PPE_sf"/>
</dbReference>
<feature type="region of interest" description="Disordered" evidence="1">
    <location>
        <begin position="339"/>
        <end position="579"/>
    </location>
</feature>
<feature type="region of interest" description="Disordered" evidence="1">
    <location>
        <begin position="253"/>
        <end position="280"/>
    </location>
</feature>
<feature type="compositionally biased region" description="Gly residues" evidence="1">
    <location>
        <begin position="363"/>
        <end position="373"/>
    </location>
</feature>
<feature type="region of interest" description="Disordered" evidence="1">
    <location>
        <begin position="1"/>
        <end position="23"/>
    </location>
</feature>
<organism evidence="2">
    <name type="scientific">Streptomyces sp. NBC_00119</name>
    <dbReference type="NCBI Taxonomy" id="2975659"/>
    <lineage>
        <taxon>Bacteria</taxon>
        <taxon>Bacillati</taxon>
        <taxon>Actinomycetota</taxon>
        <taxon>Actinomycetes</taxon>
        <taxon>Kitasatosporales</taxon>
        <taxon>Streptomycetaceae</taxon>
        <taxon>Streptomyces</taxon>
    </lineage>
</organism>
<sequence>MAGDDKKPQPLTDQQQVDAQVGATDVTSRMSELMHDAFGFSRVRFFQFGDPTDFEGHKLNDMIDLIADAKPADLENAGDALWKASDAINAAAAELRGHLKPAEDDFQGEAGRAFQKWGLKLAEHTEALATYADQAGVQITAAATGLASVRSSMPPRDTRLDPKTVDDIPVVARVDGNKDYAAAVKTEGHRQEAINQMNRLASFYSVSGKELQGLTPPTFEAMPNVGVPNPRSEIGSQPPQHSVTEPTAALHRSEVETAGREQPVTAHARTDDSTVPPKMIDDAITVPDRTVGTEIDTVGTLPPQTHTANPVTVTPPSPTGPPGPVVGAPPPFTSTGYGNNPLAKSPVGRGLTAQGRPSTTGTGKTGIGRGVGQGTPNPMGRATATGQAGSKGGMPGGRPTTTGRGVTGGMPRTGGPAGRSGGPGTTGAAQGKGVVGGRPTNTGGTASGKAGPRVPRGTVIGGEGAAGARNSSGKIGQRGVIGAPGATNATGGGQTMGRPSAANPNGVTGTPASRNSAARTGRSGFTSGGSGLVRSPAGNGSPGQEGGEGTQRPDYLVEDEQTHLSDKPRRDVPPVIDQA</sequence>
<feature type="compositionally biased region" description="Gly residues" evidence="1">
    <location>
        <begin position="540"/>
        <end position="549"/>
    </location>
</feature>
<name>A0AAU1U570_9ACTN</name>
<feature type="compositionally biased region" description="Gly residues" evidence="1">
    <location>
        <begin position="405"/>
        <end position="425"/>
    </location>
</feature>
<evidence type="ECO:0000256" key="1">
    <source>
        <dbReference type="SAM" id="MobiDB-lite"/>
    </source>
</evidence>
<feature type="compositionally biased region" description="Pro residues" evidence="1">
    <location>
        <begin position="313"/>
        <end position="322"/>
    </location>
</feature>
<protein>
    <submittedName>
        <fullName evidence="2">Uncharacterized protein</fullName>
    </submittedName>
</protein>
<evidence type="ECO:0000313" key="2">
    <source>
        <dbReference type="EMBL" id="WTS12740.1"/>
    </source>
</evidence>
<dbReference type="EMBL" id="CP108195">
    <property type="protein sequence ID" value="WTS12740.1"/>
    <property type="molecule type" value="Genomic_DNA"/>
</dbReference>
<gene>
    <name evidence="2" type="ORF">OHU69_17850</name>
</gene>